<dbReference type="InterPro" id="IPR036047">
    <property type="entry name" value="F-box-like_dom_sf"/>
</dbReference>
<dbReference type="Gene3D" id="1.20.1280.50">
    <property type="match status" value="1"/>
</dbReference>
<sequence>MLSTLEADRALVTTLEAQNLDLRVDVDLKRSLSALRIEQALAQERLDSYKYPVLTLPNEILCEIFERFLPPYPLCPPLTGNLSPTFLTQICRKWRQVALATPTLWRAITLSFYRIPFERQGQISDFLTRSGSCPLSIRNDDIGLSEPIAEVFSTVALHRARWEYLYLSLSPWQLPSINGPMPLLRHLRLSVNNPEEAGAIAFRDMPLLPLSCSRRVCELERQVTVGATDLPDLEQCLAIGVSSDFAGGMQPTPM</sequence>
<dbReference type="Proteomes" id="UP000620124">
    <property type="component" value="Unassembled WGS sequence"/>
</dbReference>
<protein>
    <submittedName>
        <fullName evidence="1">F-box domain-containing protein</fullName>
    </submittedName>
</protein>
<accession>A0A8H6X4W8</accession>
<dbReference type="OrthoDB" id="3357519at2759"/>
<organism evidence="1 2">
    <name type="scientific">Mycena venus</name>
    <dbReference type="NCBI Taxonomy" id="2733690"/>
    <lineage>
        <taxon>Eukaryota</taxon>
        <taxon>Fungi</taxon>
        <taxon>Dikarya</taxon>
        <taxon>Basidiomycota</taxon>
        <taxon>Agaricomycotina</taxon>
        <taxon>Agaricomycetes</taxon>
        <taxon>Agaricomycetidae</taxon>
        <taxon>Agaricales</taxon>
        <taxon>Marasmiineae</taxon>
        <taxon>Mycenaceae</taxon>
        <taxon>Mycena</taxon>
    </lineage>
</organism>
<keyword evidence="2" id="KW-1185">Reference proteome</keyword>
<evidence type="ECO:0000313" key="1">
    <source>
        <dbReference type="EMBL" id="KAF7334545.1"/>
    </source>
</evidence>
<comment type="caution">
    <text evidence="1">The sequence shown here is derived from an EMBL/GenBank/DDBJ whole genome shotgun (WGS) entry which is preliminary data.</text>
</comment>
<dbReference type="AlphaFoldDB" id="A0A8H6X4W8"/>
<gene>
    <name evidence="1" type="ORF">MVEN_02284400</name>
</gene>
<evidence type="ECO:0000313" key="2">
    <source>
        <dbReference type="Proteomes" id="UP000620124"/>
    </source>
</evidence>
<reference evidence="1" key="1">
    <citation type="submission" date="2020-05" db="EMBL/GenBank/DDBJ databases">
        <title>Mycena genomes resolve the evolution of fungal bioluminescence.</title>
        <authorList>
            <person name="Tsai I.J."/>
        </authorList>
    </citation>
    <scope>NUCLEOTIDE SEQUENCE</scope>
    <source>
        <strain evidence="1">CCC161011</strain>
    </source>
</reference>
<name>A0A8H6X4W8_9AGAR</name>
<dbReference type="SUPFAM" id="SSF81383">
    <property type="entry name" value="F-box domain"/>
    <property type="match status" value="1"/>
</dbReference>
<proteinExistence type="predicted"/>
<dbReference type="EMBL" id="JACAZI010000026">
    <property type="protein sequence ID" value="KAF7334545.1"/>
    <property type="molecule type" value="Genomic_DNA"/>
</dbReference>